<dbReference type="Proteomes" id="UP001237642">
    <property type="component" value="Unassembled WGS sequence"/>
</dbReference>
<keyword evidence="1" id="KW-0489">Methyltransferase</keyword>
<dbReference type="InterPro" id="IPR001077">
    <property type="entry name" value="COMT_C"/>
</dbReference>
<dbReference type="Gene3D" id="3.40.50.150">
    <property type="entry name" value="Vaccinia Virus protein VP39"/>
    <property type="match status" value="1"/>
</dbReference>
<dbReference type="PANTHER" id="PTHR11746">
    <property type="entry name" value="O-METHYLTRANSFERASE"/>
    <property type="match status" value="1"/>
</dbReference>
<evidence type="ECO:0000313" key="6">
    <source>
        <dbReference type="Proteomes" id="UP001237642"/>
    </source>
</evidence>
<keyword evidence="3" id="KW-0949">S-adenosyl-L-methionine</keyword>
<protein>
    <submittedName>
        <fullName evidence="5">Flavone 3'-O-methyltransferase 1</fullName>
    </submittedName>
</protein>
<dbReference type="GO" id="GO:0032259">
    <property type="term" value="P:methylation"/>
    <property type="evidence" value="ECO:0007669"/>
    <property type="project" value="UniProtKB-KW"/>
</dbReference>
<reference evidence="5" key="1">
    <citation type="submission" date="2023-02" db="EMBL/GenBank/DDBJ databases">
        <title>Genome of toxic invasive species Heracleum sosnowskyi carries increased number of genes despite the absence of recent whole-genome duplications.</title>
        <authorList>
            <person name="Schelkunov M."/>
            <person name="Shtratnikova V."/>
            <person name="Makarenko M."/>
            <person name="Klepikova A."/>
            <person name="Omelchenko D."/>
            <person name="Novikova G."/>
            <person name="Obukhova E."/>
            <person name="Bogdanov V."/>
            <person name="Penin A."/>
            <person name="Logacheva M."/>
        </authorList>
    </citation>
    <scope>NUCLEOTIDE SEQUENCE</scope>
    <source>
        <strain evidence="5">Hsosn_3</strain>
        <tissue evidence="5">Leaf</tissue>
    </source>
</reference>
<dbReference type="InterPro" id="IPR016461">
    <property type="entry name" value="COMT-like"/>
</dbReference>
<evidence type="ECO:0000256" key="2">
    <source>
        <dbReference type="ARBA" id="ARBA00022679"/>
    </source>
</evidence>
<dbReference type="PROSITE" id="PS51683">
    <property type="entry name" value="SAM_OMT_II"/>
    <property type="match status" value="1"/>
</dbReference>
<dbReference type="AlphaFoldDB" id="A0AAD8IVV0"/>
<gene>
    <name evidence="5" type="ORF">POM88_011200</name>
</gene>
<sequence length="138" mass="15683">MGINFDLPRIVKDVPSYNGVENVGGDMFVSVPKGDPIFLKWICHEWSDEQCLKLLMNCYQALNDNGKLFIIEVTLPELPGNSLATKNAIEADVFMLVQAPGGKERTRKEFETLAKRAGFERFNKVCCASEFWIMELYK</sequence>
<proteinExistence type="predicted"/>
<organism evidence="5 6">
    <name type="scientific">Heracleum sosnowskyi</name>
    <dbReference type="NCBI Taxonomy" id="360622"/>
    <lineage>
        <taxon>Eukaryota</taxon>
        <taxon>Viridiplantae</taxon>
        <taxon>Streptophyta</taxon>
        <taxon>Embryophyta</taxon>
        <taxon>Tracheophyta</taxon>
        <taxon>Spermatophyta</taxon>
        <taxon>Magnoliopsida</taxon>
        <taxon>eudicotyledons</taxon>
        <taxon>Gunneridae</taxon>
        <taxon>Pentapetalae</taxon>
        <taxon>asterids</taxon>
        <taxon>campanulids</taxon>
        <taxon>Apiales</taxon>
        <taxon>Apiaceae</taxon>
        <taxon>Apioideae</taxon>
        <taxon>apioid superclade</taxon>
        <taxon>Tordylieae</taxon>
        <taxon>Tordyliinae</taxon>
        <taxon>Heracleum</taxon>
    </lineage>
</organism>
<dbReference type="GO" id="GO:0008171">
    <property type="term" value="F:O-methyltransferase activity"/>
    <property type="evidence" value="ECO:0007669"/>
    <property type="project" value="InterPro"/>
</dbReference>
<reference evidence="5" key="2">
    <citation type="submission" date="2023-05" db="EMBL/GenBank/DDBJ databases">
        <authorList>
            <person name="Schelkunov M.I."/>
        </authorList>
    </citation>
    <scope>NUCLEOTIDE SEQUENCE</scope>
    <source>
        <strain evidence="5">Hsosn_3</strain>
        <tissue evidence="5">Leaf</tissue>
    </source>
</reference>
<evidence type="ECO:0000256" key="3">
    <source>
        <dbReference type="ARBA" id="ARBA00022691"/>
    </source>
</evidence>
<evidence type="ECO:0000256" key="1">
    <source>
        <dbReference type="ARBA" id="ARBA00022603"/>
    </source>
</evidence>
<name>A0AAD8IVV0_9APIA</name>
<keyword evidence="6" id="KW-1185">Reference proteome</keyword>
<feature type="domain" description="O-methyltransferase C-terminal" evidence="4">
    <location>
        <begin position="3"/>
        <end position="120"/>
    </location>
</feature>
<dbReference type="SUPFAM" id="SSF53335">
    <property type="entry name" value="S-adenosyl-L-methionine-dependent methyltransferases"/>
    <property type="match status" value="1"/>
</dbReference>
<accession>A0AAD8IVV0</accession>
<keyword evidence="2" id="KW-0808">Transferase</keyword>
<dbReference type="EMBL" id="JAUIZM010000003">
    <property type="protein sequence ID" value="KAK1392144.1"/>
    <property type="molecule type" value="Genomic_DNA"/>
</dbReference>
<evidence type="ECO:0000313" key="5">
    <source>
        <dbReference type="EMBL" id="KAK1392144.1"/>
    </source>
</evidence>
<evidence type="ECO:0000259" key="4">
    <source>
        <dbReference type="Pfam" id="PF00891"/>
    </source>
</evidence>
<dbReference type="Pfam" id="PF00891">
    <property type="entry name" value="Methyltransf_2"/>
    <property type="match status" value="1"/>
</dbReference>
<dbReference type="InterPro" id="IPR029063">
    <property type="entry name" value="SAM-dependent_MTases_sf"/>
</dbReference>
<comment type="caution">
    <text evidence="5">The sequence shown here is derived from an EMBL/GenBank/DDBJ whole genome shotgun (WGS) entry which is preliminary data.</text>
</comment>